<dbReference type="Proteomes" id="UP000008068">
    <property type="component" value="Unassembled WGS sequence"/>
</dbReference>
<accession>G0P1K4</accession>
<gene>
    <name evidence="2" type="ORF">CAEBREN_10752</name>
</gene>
<evidence type="ECO:0000256" key="1">
    <source>
        <dbReference type="SAM" id="MobiDB-lite"/>
    </source>
</evidence>
<evidence type="ECO:0000313" key="3">
    <source>
        <dbReference type="Proteomes" id="UP000008068"/>
    </source>
</evidence>
<protein>
    <submittedName>
        <fullName evidence="2">Uncharacterized protein</fullName>
    </submittedName>
</protein>
<feature type="compositionally biased region" description="Basic and acidic residues" evidence="1">
    <location>
        <begin position="54"/>
        <end position="65"/>
    </location>
</feature>
<name>G0P1K4_CAEBE</name>
<organism evidence="3">
    <name type="scientific">Caenorhabditis brenneri</name>
    <name type="common">Nematode worm</name>
    <dbReference type="NCBI Taxonomy" id="135651"/>
    <lineage>
        <taxon>Eukaryota</taxon>
        <taxon>Metazoa</taxon>
        <taxon>Ecdysozoa</taxon>
        <taxon>Nematoda</taxon>
        <taxon>Chromadorea</taxon>
        <taxon>Rhabditida</taxon>
        <taxon>Rhabditina</taxon>
        <taxon>Rhabditomorpha</taxon>
        <taxon>Rhabditoidea</taxon>
        <taxon>Rhabditidae</taxon>
        <taxon>Peloderinae</taxon>
        <taxon>Caenorhabditis</taxon>
    </lineage>
</organism>
<proteinExistence type="predicted"/>
<feature type="compositionally biased region" description="Basic and acidic residues" evidence="1">
    <location>
        <begin position="37"/>
        <end position="46"/>
    </location>
</feature>
<evidence type="ECO:0000313" key="2">
    <source>
        <dbReference type="EMBL" id="EGT42399.1"/>
    </source>
</evidence>
<reference evidence="3" key="1">
    <citation type="submission" date="2011-07" db="EMBL/GenBank/DDBJ databases">
        <authorList>
            <consortium name="Caenorhabditis brenneri Sequencing and Analysis Consortium"/>
            <person name="Wilson R.K."/>
        </authorList>
    </citation>
    <scope>NUCLEOTIDE SEQUENCE [LARGE SCALE GENOMIC DNA]</scope>
    <source>
        <strain evidence="3">PB2801</strain>
    </source>
</reference>
<dbReference type="InParanoid" id="G0P1K4"/>
<feature type="region of interest" description="Disordered" evidence="1">
    <location>
        <begin position="35"/>
        <end position="65"/>
    </location>
</feature>
<keyword evidence="3" id="KW-1185">Reference proteome</keyword>
<sequence>MKPVFHVSLHEDNNVYVEKDRKDFKKEEKTCLVGNKTEQRKTENTHADISPSHFETENNNKKKNHFEKDDFQRYRGNDSLVIQVVNNPINLNIQNTVKLIKPKPFSDIKIELKSITDYPNQQTLQKINESSQEKQALVLKKKKLNYREDTETRLKANREDKPMIVCGRSITTTSKLLKMAQNHLQKKTLIYLANPEKINPVVHLPKMEPFGHYAWPPEADGNNPSYIFFSPFPVSLLLSLSPQFIALIWPFRKLHSNYSYSQHFFQPLVPRSTDTTTLATMMLNTTKECPKSEPNCMQPIIEEKRKTPLFWNAHPNKLQNLDMDSSAKLPGPECRECYLRLKELSFVSACRSWKSHRLEGLDLASKTNATSATLSPYLRRGKCNLTVGETMITSGNLISEEESATELLERLHHEGHTRNRNTG</sequence>
<dbReference type="AlphaFoldDB" id="G0P1K4"/>
<dbReference type="EMBL" id="GL380015">
    <property type="protein sequence ID" value="EGT42399.1"/>
    <property type="molecule type" value="Genomic_DNA"/>
</dbReference>
<dbReference type="HOGENOM" id="CLU_649300_0_0_1"/>